<dbReference type="RefSeq" id="WP_191829023.1">
    <property type="nucleotide sequence ID" value="NZ_JACYHB010000007.1"/>
</dbReference>
<accession>A0A927GBE4</accession>
<proteinExistence type="predicted"/>
<dbReference type="EMBL" id="JACYHB010000007">
    <property type="protein sequence ID" value="MBD8079440.1"/>
    <property type="molecule type" value="Genomic_DNA"/>
</dbReference>
<reference evidence="1" key="1">
    <citation type="journal article" date="2018" name="Curr. Microbiol.">
        <title>Cellulosimicrobium arenosum sp. nov., Isolated from Marine Sediment Sand.</title>
        <authorList>
            <person name="Oh M."/>
            <person name="Kim J.H."/>
            <person name="Yoon J.H."/>
            <person name="Schumann P."/>
            <person name="Kim W."/>
        </authorList>
    </citation>
    <scope>NUCLEOTIDE SEQUENCE</scope>
    <source>
        <strain evidence="1">KCTC 49039</strain>
    </source>
</reference>
<evidence type="ECO:0000313" key="2">
    <source>
        <dbReference type="Proteomes" id="UP000610846"/>
    </source>
</evidence>
<organism evidence="1 2">
    <name type="scientific">Cellulosimicrobium arenosum</name>
    <dbReference type="NCBI Taxonomy" id="2708133"/>
    <lineage>
        <taxon>Bacteria</taxon>
        <taxon>Bacillati</taxon>
        <taxon>Actinomycetota</taxon>
        <taxon>Actinomycetes</taxon>
        <taxon>Micrococcales</taxon>
        <taxon>Promicromonosporaceae</taxon>
        <taxon>Cellulosimicrobium</taxon>
    </lineage>
</organism>
<sequence>MRPVRAAEALATRKDWGDLYDDDMFVDADLSLETAAHVGNTEAWVTNELEHDGLRLGDVVQRLTARVSARGCPLHG</sequence>
<evidence type="ECO:0000313" key="1">
    <source>
        <dbReference type="EMBL" id="MBD8079440.1"/>
    </source>
</evidence>
<keyword evidence="2" id="KW-1185">Reference proteome</keyword>
<gene>
    <name evidence="1" type="ORF">IF651_10285</name>
</gene>
<comment type="caution">
    <text evidence="1">The sequence shown here is derived from an EMBL/GenBank/DDBJ whole genome shotgun (WGS) entry which is preliminary data.</text>
</comment>
<name>A0A927GBE4_9MICO</name>
<dbReference type="Proteomes" id="UP000610846">
    <property type="component" value="Unassembled WGS sequence"/>
</dbReference>
<dbReference type="AlphaFoldDB" id="A0A927GBE4"/>
<protein>
    <submittedName>
        <fullName evidence="1">Uncharacterized protein</fullName>
    </submittedName>
</protein>
<reference evidence="1" key="2">
    <citation type="submission" date="2020-09" db="EMBL/GenBank/DDBJ databases">
        <authorList>
            <person name="Yu Y."/>
        </authorList>
    </citation>
    <scope>NUCLEOTIDE SEQUENCE</scope>
    <source>
        <strain evidence="1">KCTC 49039</strain>
    </source>
</reference>